<keyword evidence="4" id="KW-1133">Transmembrane helix</keyword>
<dbReference type="AlphaFoldDB" id="A0A8C6V308"/>
<reference evidence="7" key="2">
    <citation type="submission" date="2025-09" db="UniProtKB">
        <authorList>
            <consortium name="Ensembl"/>
        </authorList>
    </citation>
    <scope>IDENTIFICATION</scope>
</reference>
<reference evidence="7" key="1">
    <citation type="submission" date="2025-08" db="UniProtKB">
        <authorList>
            <consortium name="Ensembl"/>
        </authorList>
    </citation>
    <scope>IDENTIFICATION</scope>
</reference>
<evidence type="ECO:0000256" key="1">
    <source>
        <dbReference type="ARBA" id="ARBA00004141"/>
    </source>
</evidence>
<evidence type="ECO:0000256" key="3">
    <source>
        <dbReference type="ARBA" id="ARBA00022692"/>
    </source>
</evidence>
<keyword evidence="3" id="KW-0812">Transmembrane</keyword>
<evidence type="ECO:0000256" key="2">
    <source>
        <dbReference type="ARBA" id="ARBA00008411"/>
    </source>
</evidence>
<evidence type="ECO:0000256" key="6">
    <source>
        <dbReference type="SAM" id="MobiDB-lite"/>
    </source>
</evidence>
<dbReference type="PANTHER" id="PTHR31443">
    <property type="match status" value="1"/>
</dbReference>
<keyword evidence="5" id="KW-0472">Membrane</keyword>
<evidence type="ECO:0000313" key="8">
    <source>
        <dbReference type="Proteomes" id="UP000694523"/>
    </source>
</evidence>
<dbReference type="Proteomes" id="UP000694523">
    <property type="component" value="Unplaced"/>
</dbReference>
<feature type="compositionally biased region" description="Polar residues" evidence="6">
    <location>
        <begin position="1"/>
        <end position="19"/>
    </location>
</feature>
<dbReference type="Pfam" id="PF15475">
    <property type="entry name" value="UPF0444"/>
    <property type="match status" value="1"/>
</dbReference>
<organism evidence="7 8">
    <name type="scientific">Neogobius melanostomus</name>
    <name type="common">round goby</name>
    <dbReference type="NCBI Taxonomy" id="47308"/>
    <lineage>
        <taxon>Eukaryota</taxon>
        <taxon>Metazoa</taxon>
        <taxon>Chordata</taxon>
        <taxon>Craniata</taxon>
        <taxon>Vertebrata</taxon>
        <taxon>Euteleostomi</taxon>
        <taxon>Actinopterygii</taxon>
        <taxon>Neopterygii</taxon>
        <taxon>Teleostei</taxon>
        <taxon>Neoteleostei</taxon>
        <taxon>Acanthomorphata</taxon>
        <taxon>Gobiaria</taxon>
        <taxon>Gobiiformes</taxon>
        <taxon>Gobioidei</taxon>
        <taxon>Gobiidae</taxon>
        <taxon>Benthophilinae</taxon>
        <taxon>Neogobiini</taxon>
        <taxon>Neogobius</taxon>
    </lineage>
</organism>
<dbReference type="GO" id="GO:0016020">
    <property type="term" value="C:membrane"/>
    <property type="evidence" value="ECO:0007669"/>
    <property type="project" value="UniProtKB-SubCell"/>
</dbReference>
<dbReference type="Ensembl" id="ENSNMLT00000049485.1">
    <property type="protein sequence ID" value="ENSNMLP00000044573.1"/>
    <property type="gene ID" value="ENSNMLG00000026976.1"/>
</dbReference>
<evidence type="ECO:0000256" key="5">
    <source>
        <dbReference type="ARBA" id="ARBA00023136"/>
    </source>
</evidence>
<keyword evidence="8" id="KW-1185">Reference proteome</keyword>
<name>A0A8C6V308_9GOBI</name>
<comment type="subcellular location">
    <subcellularLocation>
        <location evidence="1">Membrane</location>
        <topology evidence="1">Multi-pass membrane protein</topology>
    </subcellularLocation>
</comment>
<feature type="compositionally biased region" description="Basic and acidic residues" evidence="6">
    <location>
        <begin position="28"/>
        <end position="42"/>
    </location>
</feature>
<evidence type="ECO:0000313" key="7">
    <source>
        <dbReference type="Ensembl" id="ENSNMLP00000044573.1"/>
    </source>
</evidence>
<comment type="similarity">
    <text evidence="2">Belongs to the TMEM263 family.</text>
</comment>
<proteinExistence type="inferred from homology"/>
<protein>
    <submittedName>
        <fullName evidence="7">Zgc:153675</fullName>
    </submittedName>
</protein>
<feature type="region of interest" description="Disordered" evidence="6">
    <location>
        <begin position="1"/>
        <end position="48"/>
    </location>
</feature>
<dbReference type="InterPro" id="IPR028153">
    <property type="entry name" value="UPF0444"/>
</dbReference>
<sequence length="132" mass="13132">MVKNVNSFVSEPQPSTSLCQEEESSAPPHEHDSAVEAGKDHAGVGQTPGMVWRVTGGLFSATKSVIGAAAGGVAWVGGRGLEITKATVTTVPAMGAGLVKGGVSAVAGGVASVGSTVVSKVPFTGKRKDKSE</sequence>
<accession>A0A8C6V308</accession>
<evidence type="ECO:0000256" key="4">
    <source>
        <dbReference type="ARBA" id="ARBA00022989"/>
    </source>
</evidence>